<dbReference type="AlphaFoldDB" id="A0A2H6NH50"/>
<evidence type="ECO:0000259" key="1">
    <source>
        <dbReference type="Pfam" id="PF01498"/>
    </source>
</evidence>
<reference evidence="2" key="2">
    <citation type="submission" date="2017-12" db="EMBL/GenBank/DDBJ databases">
        <title>Coralsnake Venomics: Analyses of Venom Gland Transcriptomes and Proteomes of Six Brazilian Taxa.</title>
        <authorList>
            <person name="Aird S.D."/>
            <person name="Jorge da Silva N."/>
            <person name="Qiu L."/>
            <person name="Villar-Briones A."/>
            <person name="Aparecida-Saddi V."/>
            <person name="Campos-Telles M.P."/>
            <person name="Grau M."/>
            <person name="Mikheyev A.S."/>
        </authorList>
    </citation>
    <scope>NUCLEOTIDE SEQUENCE</scope>
    <source>
        <tissue evidence="2">Venom_gland</tissue>
    </source>
</reference>
<reference evidence="2" key="1">
    <citation type="submission" date="2017-07" db="EMBL/GenBank/DDBJ databases">
        <authorList>
            <person name="Mikheyev A."/>
            <person name="Grau M."/>
        </authorList>
    </citation>
    <scope>NUCLEOTIDE SEQUENCE</scope>
    <source>
        <tissue evidence="2">Venom_gland</tissue>
    </source>
</reference>
<feature type="domain" description="Transposase Tc1-like" evidence="1">
    <location>
        <begin position="40"/>
        <end position="87"/>
    </location>
</feature>
<dbReference type="GO" id="GO:0006313">
    <property type="term" value="P:DNA transposition"/>
    <property type="evidence" value="ECO:0007669"/>
    <property type="project" value="InterPro"/>
</dbReference>
<dbReference type="EMBL" id="IACI01102611">
    <property type="protein sequence ID" value="LAA32357.1"/>
    <property type="molecule type" value="Transcribed_RNA"/>
</dbReference>
<dbReference type="GO" id="GO:0003677">
    <property type="term" value="F:DNA binding"/>
    <property type="evidence" value="ECO:0007669"/>
    <property type="project" value="InterPro"/>
</dbReference>
<dbReference type="Pfam" id="PF01498">
    <property type="entry name" value="HTH_Tnp_Tc3_2"/>
    <property type="match status" value="1"/>
</dbReference>
<name>A0A2H6NH50_9SAUR</name>
<sequence>MTGSTLEDQESHQNGKIWLRNAFRWLTGSPHLKITRIWGKKCDVKVYTSTVRRRLLSRGLKGCRAQSKPLLTDAHHSHRRVWAKKYAKWTNEQWAKIIFRDKSNFYLTGNQCNKYVRRFPAEEFRPYCLNLSVKHPLHMMIWGYITASGIGRIQIVQGIMNSKRYVEVLEKTMLPSAQQLVKKGFYFQDDKVIKPSPSSSG</sequence>
<evidence type="ECO:0000313" key="2">
    <source>
        <dbReference type="EMBL" id="LAA32357.1"/>
    </source>
</evidence>
<dbReference type="InterPro" id="IPR002492">
    <property type="entry name" value="Transposase_Tc1-like"/>
</dbReference>
<dbReference type="Gene3D" id="3.30.420.10">
    <property type="entry name" value="Ribonuclease H-like superfamily/Ribonuclease H"/>
    <property type="match status" value="1"/>
</dbReference>
<protein>
    <recommendedName>
        <fullName evidence="1">Transposase Tc1-like domain-containing protein</fullName>
    </recommendedName>
</protein>
<dbReference type="GO" id="GO:0015074">
    <property type="term" value="P:DNA integration"/>
    <property type="evidence" value="ECO:0007669"/>
    <property type="project" value="InterPro"/>
</dbReference>
<proteinExistence type="predicted"/>
<dbReference type="InterPro" id="IPR036397">
    <property type="entry name" value="RNaseH_sf"/>
</dbReference>
<organism evidence="2">
    <name type="scientific">Micrurus carvalhoi</name>
    <dbReference type="NCBI Taxonomy" id="3147026"/>
    <lineage>
        <taxon>Eukaryota</taxon>
        <taxon>Metazoa</taxon>
        <taxon>Chordata</taxon>
        <taxon>Craniata</taxon>
        <taxon>Vertebrata</taxon>
        <taxon>Euteleostomi</taxon>
        <taxon>Lepidosauria</taxon>
        <taxon>Squamata</taxon>
        <taxon>Bifurcata</taxon>
        <taxon>Unidentata</taxon>
        <taxon>Episquamata</taxon>
        <taxon>Toxicofera</taxon>
        <taxon>Serpentes</taxon>
        <taxon>Colubroidea</taxon>
        <taxon>Elapidae</taxon>
        <taxon>Elapinae</taxon>
        <taxon>Micrurus</taxon>
    </lineage>
</organism>
<accession>A0A2H6NH50</accession>